<dbReference type="PANTHER" id="PTHR22847:SF637">
    <property type="entry name" value="WD REPEAT DOMAIN 5B"/>
    <property type="match status" value="1"/>
</dbReference>
<feature type="repeat" description="WD" evidence="3">
    <location>
        <begin position="981"/>
        <end position="1022"/>
    </location>
</feature>
<dbReference type="Gene3D" id="2.130.10.10">
    <property type="entry name" value="YVTN repeat-like/Quinoprotein amine dehydrogenase"/>
    <property type="match status" value="2"/>
</dbReference>
<dbReference type="SMART" id="SM00320">
    <property type="entry name" value="WD40"/>
    <property type="match status" value="5"/>
</dbReference>
<feature type="repeat" description="WD" evidence="3">
    <location>
        <begin position="938"/>
        <end position="979"/>
    </location>
</feature>
<dbReference type="InterPro" id="IPR019775">
    <property type="entry name" value="WD40_repeat_CS"/>
</dbReference>
<feature type="compositionally biased region" description="Low complexity" evidence="4">
    <location>
        <begin position="1123"/>
        <end position="1136"/>
    </location>
</feature>
<dbReference type="InterPro" id="IPR007111">
    <property type="entry name" value="NACHT_NTPase"/>
</dbReference>
<evidence type="ECO:0000259" key="5">
    <source>
        <dbReference type="PROSITE" id="PS50837"/>
    </source>
</evidence>
<evidence type="ECO:0000313" key="7">
    <source>
        <dbReference type="Proteomes" id="UP001195769"/>
    </source>
</evidence>
<dbReference type="PANTHER" id="PTHR22847">
    <property type="entry name" value="WD40 REPEAT PROTEIN"/>
    <property type="match status" value="1"/>
</dbReference>
<dbReference type="Pfam" id="PF24883">
    <property type="entry name" value="NPHP3_N"/>
    <property type="match status" value="1"/>
</dbReference>
<feature type="compositionally biased region" description="Polar residues" evidence="4">
    <location>
        <begin position="64"/>
        <end position="83"/>
    </location>
</feature>
<dbReference type="InterPro" id="IPR036322">
    <property type="entry name" value="WD40_repeat_dom_sf"/>
</dbReference>
<proteinExistence type="predicted"/>
<dbReference type="Gene3D" id="3.40.50.300">
    <property type="entry name" value="P-loop containing nucleotide triphosphate hydrolases"/>
    <property type="match status" value="1"/>
</dbReference>
<name>A0AAD4E6B2_9AGAM</name>
<feature type="domain" description="NACHT" evidence="5">
    <location>
        <begin position="339"/>
        <end position="495"/>
    </location>
</feature>
<dbReference type="SUPFAM" id="SSF52540">
    <property type="entry name" value="P-loop containing nucleoside triphosphate hydrolases"/>
    <property type="match status" value="1"/>
</dbReference>
<evidence type="ECO:0000313" key="6">
    <source>
        <dbReference type="EMBL" id="KAG1900474.1"/>
    </source>
</evidence>
<dbReference type="InterPro" id="IPR015943">
    <property type="entry name" value="WD40/YVTN_repeat-like_dom_sf"/>
</dbReference>
<comment type="caution">
    <text evidence="6">The sequence shown here is derived from an EMBL/GenBank/DDBJ whole genome shotgun (WGS) entry which is preliminary data.</text>
</comment>
<organism evidence="6 7">
    <name type="scientific">Suillus fuscotomentosus</name>
    <dbReference type="NCBI Taxonomy" id="1912939"/>
    <lineage>
        <taxon>Eukaryota</taxon>
        <taxon>Fungi</taxon>
        <taxon>Dikarya</taxon>
        <taxon>Basidiomycota</taxon>
        <taxon>Agaricomycotina</taxon>
        <taxon>Agaricomycetes</taxon>
        <taxon>Agaricomycetidae</taxon>
        <taxon>Boletales</taxon>
        <taxon>Suillineae</taxon>
        <taxon>Suillaceae</taxon>
        <taxon>Suillus</taxon>
    </lineage>
</organism>
<dbReference type="GeneID" id="64664613"/>
<dbReference type="PROSITE" id="PS50082">
    <property type="entry name" value="WD_REPEATS_2"/>
    <property type="match status" value="6"/>
</dbReference>
<dbReference type="RefSeq" id="XP_041226050.1">
    <property type="nucleotide sequence ID" value="XM_041370315.1"/>
</dbReference>
<dbReference type="InterPro" id="IPR027417">
    <property type="entry name" value="P-loop_NTPase"/>
</dbReference>
<evidence type="ECO:0000256" key="2">
    <source>
        <dbReference type="ARBA" id="ARBA00022737"/>
    </source>
</evidence>
<feature type="region of interest" description="Disordered" evidence="4">
    <location>
        <begin position="1059"/>
        <end position="1099"/>
    </location>
</feature>
<feature type="repeat" description="WD" evidence="3">
    <location>
        <begin position="1024"/>
        <end position="1065"/>
    </location>
</feature>
<dbReference type="Pfam" id="PF00400">
    <property type="entry name" value="WD40"/>
    <property type="match status" value="6"/>
</dbReference>
<dbReference type="PRINTS" id="PR00320">
    <property type="entry name" value="GPROTEINBRPT"/>
</dbReference>
<feature type="region of interest" description="Disordered" evidence="4">
    <location>
        <begin position="64"/>
        <end position="97"/>
    </location>
</feature>
<evidence type="ECO:0000256" key="4">
    <source>
        <dbReference type="SAM" id="MobiDB-lite"/>
    </source>
</evidence>
<dbReference type="InterPro" id="IPR056884">
    <property type="entry name" value="NPHP3-like_N"/>
</dbReference>
<dbReference type="CDD" id="cd00200">
    <property type="entry name" value="WD40"/>
    <property type="match status" value="1"/>
</dbReference>
<protein>
    <recommendedName>
        <fullName evidence="5">NACHT domain-containing protein</fullName>
    </recommendedName>
</protein>
<keyword evidence="2" id="KW-0677">Repeat</keyword>
<feature type="region of interest" description="Disordered" evidence="4">
    <location>
        <begin position="1117"/>
        <end position="1151"/>
    </location>
</feature>
<dbReference type="SUPFAM" id="SSF50978">
    <property type="entry name" value="WD40 repeat-like"/>
    <property type="match status" value="1"/>
</dbReference>
<evidence type="ECO:0000256" key="1">
    <source>
        <dbReference type="ARBA" id="ARBA00022574"/>
    </source>
</evidence>
<gene>
    <name evidence="6" type="ORF">F5891DRAFT_1278351</name>
</gene>
<keyword evidence="1 3" id="KW-0853">WD repeat</keyword>
<dbReference type="EMBL" id="JABBWK010000027">
    <property type="protein sequence ID" value="KAG1900474.1"/>
    <property type="molecule type" value="Genomic_DNA"/>
</dbReference>
<dbReference type="PROSITE" id="PS00678">
    <property type="entry name" value="WD_REPEATS_1"/>
    <property type="match status" value="2"/>
</dbReference>
<keyword evidence="7" id="KW-1185">Reference proteome</keyword>
<dbReference type="GO" id="GO:1990234">
    <property type="term" value="C:transferase complex"/>
    <property type="evidence" value="ECO:0007669"/>
    <property type="project" value="UniProtKB-ARBA"/>
</dbReference>
<dbReference type="AlphaFoldDB" id="A0AAD4E6B2"/>
<accession>A0AAD4E6B2</accession>
<dbReference type="InterPro" id="IPR020472">
    <property type="entry name" value="WD40_PAC1"/>
</dbReference>
<reference evidence="6" key="1">
    <citation type="journal article" date="2020" name="New Phytol.">
        <title>Comparative genomics reveals dynamic genome evolution in host specialist ectomycorrhizal fungi.</title>
        <authorList>
            <person name="Lofgren L.A."/>
            <person name="Nguyen N.H."/>
            <person name="Vilgalys R."/>
            <person name="Ruytinx J."/>
            <person name="Liao H.L."/>
            <person name="Branco S."/>
            <person name="Kuo A."/>
            <person name="LaButti K."/>
            <person name="Lipzen A."/>
            <person name="Andreopoulos W."/>
            <person name="Pangilinan J."/>
            <person name="Riley R."/>
            <person name="Hundley H."/>
            <person name="Na H."/>
            <person name="Barry K."/>
            <person name="Grigoriev I.V."/>
            <person name="Stajich J.E."/>
            <person name="Kennedy P.G."/>
        </authorList>
    </citation>
    <scope>NUCLEOTIDE SEQUENCE</scope>
    <source>
        <strain evidence="6">FC203</strain>
    </source>
</reference>
<dbReference type="PROSITE" id="PS50837">
    <property type="entry name" value="NACHT"/>
    <property type="match status" value="1"/>
</dbReference>
<dbReference type="Proteomes" id="UP001195769">
    <property type="component" value="Unassembled WGS sequence"/>
</dbReference>
<dbReference type="PROSITE" id="PS50294">
    <property type="entry name" value="WD_REPEATS_REGION"/>
    <property type="match status" value="5"/>
</dbReference>
<feature type="repeat" description="WD" evidence="3">
    <location>
        <begin position="895"/>
        <end position="936"/>
    </location>
</feature>
<evidence type="ECO:0000256" key="3">
    <source>
        <dbReference type="PROSITE-ProRule" id="PRU00221"/>
    </source>
</evidence>
<sequence>MCDSGDHRPDPSPETCEVIVRESSNQPRSQVKQAVRKFAKGVTKKLSKRFKCSRKRTPAIQNVELQDASSNQNIRVNQGTSGEPASKLDIPSGVEEGIGSKSVDAELQGAHETSEHMQTLGGPAQSVTSAANNAQAGLTAADDFQTNYLQPLKIFDTVIEKIANVHPYAKMALGILSAAAKIVLAQAERDESVHRLLQKLDEVFGFVTQDDNLSKVESMHDVIGKIAQQTLECARFIRDYSKTKSFWKRVGKNIVAETDDIIARYNNALDELMQQFRDRAHRDVAIFVQFAGETLDLGGMTYAAGAGLDTAKQCLPGTRMEILSQITEWINSSGDSVPRVMWLSGPAGKGKSAIAHTIANWFEETGGLGSCFCFDRHREADRRHEKIFSTIARDLADRDPGMKRALADVVKNANSLKNTTDIIQQWRKLLIEPLKKLSASSVGPVLIVIEALDESGGVETRRNLLRILAGRLQDKGLPQINELPSNFRILVTSRPLHDIEKEFEGVNHILPLSMDKIPAEVAESDIHAFVSDKLKGLPHFGRQEFADLAAKADGLFEWARLACEYITEELPGLSPTDCFNAVVNRNPGERKNLLYDMYRLILTEIMPKDKYTTAHYEQAVAKFRSVMGQILATAEPLPLASLNAMRQHFPEDHDLYEVDVVVKRMGSLLSGTTDSHTPVRPLHATFQEFLTDKSSSGDFFVQRTKAQQRNLAFASLRVMMARKDGLRFNICDLKSSYLPNSQDTELPQRVKTSILPLLSYSCRYWATHVQITDFDDKLAKEIKLLSDNERLMFWIESLGLLNAISGAVTVLALVAKWLKGHPGYEELRSSMMDVQRFIQVFGGMILHSTPHLYVSALPFSPVNSIMATKFTRRFPNNLRLVSGRDLNWTVVQAVINGHTAPVFSVSFSPDGTRITSGSRDNTVQLWDARTGQPLGEPLEGHTGEVWSVSSSPDGTRIVSGSYDNTVRLWDAGTGQTLGGPLEGHTGAVLSVSFSPDGTRIASGSYDGTVRLWDAGTGRPLGEPSEGHTGAVSSVSFSPDGTRIASGSYDNTVRLWDAGTGRPLGEPLEGHTGAVSSVSFSPDGTRIASGSHDNSAASRSRRMVLASGSYDDTVRLWDAATGQPSPGSREPDSSSSPLHQSIAPPAQESRIMPTNTCNNRIISFSSSQEHALPNPADLLEPTSHLDSNSTPFLLQGDGWVMGPKHRLLFWIPPASQHAFYTPLTSMVIPRGHPELDLSRMAHGTHWSSCRDVST</sequence>
<feature type="repeat" description="WD" evidence="3">
    <location>
        <begin position="1067"/>
        <end position="1094"/>
    </location>
</feature>
<feature type="repeat" description="WD" evidence="3">
    <location>
        <begin position="1104"/>
        <end position="1122"/>
    </location>
</feature>
<dbReference type="InterPro" id="IPR001680">
    <property type="entry name" value="WD40_rpt"/>
</dbReference>